<sequence length="462" mass="50117">MDNLIARTKMAARAILLGGLAVSLAACSGGSDPGDMPLGSEGTEGGGGDGGGGKLVIPVNRSPWLPAYKALVEQYQEDTGVTVELREFPYEEMRTQQINDIQNGTEIFDVYQLDEVYMPEFFVNEWVRPFNDVDPEFQLDPEVNSYGNYSYWDAEKQISAEGGELMAAPLNGNVHLLMYRKDIYEKLGLEVPKTWDEAVANGQQAVEAGEVDYGYTMRTQGVSSGAAVTYDFLPLLYSHKAKWFVDEGTDWTPAVDSPEAIAAATQLRELAQLGPESTTTLGQAEVIAAMQAGQTLQVHVVAAAAAQLESEADSNVAGNVGYALVPAGPDGEHGVASGTWALTIPAQIDDERAQRALDYIEWIESKEVQLEFAKLGGIPTRSDALESDEFSESQQAYFGAVKETLPYVKPHVRYWFAPSMLEVTERILSQIAAGSLSPEDGMAQMQTELTAVMEETELPMGG</sequence>
<evidence type="ECO:0000313" key="3">
    <source>
        <dbReference type="EMBL" id="SDL13611.1"/>
    </source>
</evidence>
<proteinExistence type="predicted"/>
<protein>
    <submittedName>
        <fullName evidence="3">Multiple sugar transport system substrate-binding protein</fullName>
    </submittedName>
</protein>
<dbReference type="SUPFAM" id="SSF53850">
    <property type="entry name" value="Periplasmic binding protein-like II"/>
    <property type="match status" value="1"/>
</dbReference>
<dbReference type="AlphaFoldDB" id="A0A1G9HKU2"/>
<feature type="compositionally biased region" description="Gly residues" evidence="1">
    <location>
        <begin position="42"/>
        <end position="53"/>
    </location>
</feature>
<feature type="region of interest" description="Disordered" evidence="1">
    <location>
        <begin position="33"/>
        <end position="53"/>
    </location>
</feature>
<dbReference type="Gene3D" id="3.40.190.10">
    <property type="entry name" value="Periplasmic binding protein-like II"/>
    <property type="match status" value="2"/>
</dbReference>
<gene>
    <name evidence="3" type="ORF">SAMN04488242_0379</name>
</gene>
<organism evidence="3 4">
    <name type="scientific">Tessaracoccus oleiagri</name>
    <dbReference type="NCBI Taxonomy" id="686624"/>
    <lineage>
        <taxon>Bacteria</taxon>
        <taxon>Bacillati</taxon>
        <taxon>Actinomycetota</taxon>
        <taxon>Actinomycetes</taxon>
        <taxon>Propionibacteriales</taxon>
        <taxon>Propionibacteriaceae</taxon>
        <taxon>Tessaracoccus</taxon>
    </lineage>
</organism>
<dbReference type="Proteomes" id="UP000199475">
    <property type="component" value="Unassembled WGS sequence"/>
</dbReference>
<dbReference type="RefSeq" id="WP_093248447.1">
    <property type="nucleotide sequence ID" value="NZ_FNGP01000001.1"/>
</dbReference>
<evidence type="ECO:0000313" key="4">
    <source>
        <dbReference type="Proteomes" id="UP000199475"/>
    </source>
</evidence>
<evidence type="ECO:0000256" key="1">
    <source>
        <dbReference type="SAM" id="MobiDB-lite"/>
    </source>
</evidence>
<dbReference type="Pfam" id="PF01547">
    <property type="entry name" value="SBP_bac_1"/>
    <property type="match status" value="1"/>
</dbReference>
<feature type="chain" id="PRO_5011672921" evidence="2">
    <location>
        <begin position="26"/>
        <end position="462"/>
    </location>
</feature>
<accession>A0A1G9HKU2</accession>
<dbReference type="EMBL" id="FNGP01000001">
    <property type="protein sequence ID" value="SDL13611.1"/>
    <property type="molecule type" value="Genomic_DNA"/>
</dbReference>
<dbReference type="PROSITE" id="PS51257">
    <property type="entry name" value="PROKAR_LIPOPROTEIN"/>
    <property type="match status" value="1"/>
</dbReference>
<evidence type="ECO:0000256" key="2">
    <source>
        <dbReference type="SAM" id="SignalP"/>
    </source>
</evidence>
<dbReference type="InterPro" id="IPR050490">
    <property type="entry name" value="Bact_solute-bd_prot1"/>
</dbReference>
<dbReference type="STRING" id="686624.SAMN04488242_0379"/>
<reference evidence="3 4" key="1">
    <citation type="submission" date="2016-10" db="EMBL/GenBank/DDBJ databases">
        <authorList>
            <person name="de Groot N.N."/>
        </authorList>
    </citation>
    <scope>NUCLEOTIDE SEQUENCE [LARGE SCALE GENOMIC DNA]</scope>
    <source>
        <strain evidence="3 4">CGMCC 1.9159</strain>
    </source>
</reference>
<keyword evidence="4" id="KW-1185">Reference proteome</keyword>
<dbReference type="InterPro" id="IPR006059">
    <property type="entry name" value="SBP"/>
</dbReference>
<dbReference type="PANTHER" id="PTHR43649:SF12">
    <property type="entry name" value="DIACETYLCHITOBIOSE BINDING PROTEIN DASA"/>
    <property type="match status" value="1"/>
</dbReference>
<feature type="signal peptide" evidence="2">
    <location>
        <begin position="1"/>
        <end position="25"/>
    </location>
</feature>
<keyword evidence="3" id="KW-0762">Sugar transport</keyword>
<name>A0A1G9HKU2_9ACTN</name>
<dbReference type="OrthoDB" id="2644341at2"/>
<dbReference type="PANTHER" id="PTHR43649">
    <property type="entry name" value="ARABINOSE-BINDING PROTEIN-RELATED"/>
    <property type="match status" value="1"/>
</dbReference>
<keyword evidence="3" id="KW-0813">Transport</keyword>
<keyword evidence="2" id="KW-0732">Signal</keyword>